<accession>A0A6J8AWB6</accession>
<evidence type="ECO:0000313" key="1">
    <source>
        <dbReference type="EMBL" id="CAC5372959.1"/>
    </source>
</evidence>
<name>A0A6J8AWB6_MYTCO</name>
<organism evidence="1 2">
    <name type="scientific">Mytilus coruscus</name>
    <name type="common">Sea mussel</name>
    <dbReference type="NCBI Taxonomy" id="42192"/>
    <lineage>
        <taxon>Eukaryota</taxon>
        <taxon>Metazoa</taxon>
        <taxon>Spiralia</taxon>
        <taxon>Lophotrochozoa</taxon>
        <taxon>Mollusca</taxon>
        <taxon>Bivalvia</taxon>
        <taxon>Autobranchia</taxon>
        <taxon>Pteriomorphia</taxon>
        <taxon>Mytilida</taxon>
        <taxon>Mytiloidea</taxon>
        <taxon>Mytilidae</taxon>
        <taxon>Mytilinae</taxon>
        <taxon>Mytilus</taxon>
    </lineage>
</organism>
<reference evidence="1 2" key="1">
    <citation type="submission" date="2020-06" db="EMBL/GenBank/DDBJ databases">
        <authorList>
            <person name="Li R."/>
            <person name="Bekaert M."/>
        </authorList>
    </citation>
    <scope>NUCLEOTIDE SEQUENCE [LARGE SCALE GENOMIC DNA]</scope>
    <source>
        <strain evidence="2">wild</strain>
    </source>
</reference>
<gene>
    <name evidence="1" type="ORF">MCOR_10884</name>
</gene>
<proteinExistence type="predicted"/>
<dbReference type="EMBL" id="CACVKT020001876">
    <property type="protein sequence ID" value="CAC5372959.1"/>
    <property type="molecule type" value="Genomic_DNA"/>
</dbReference>
<sequence length="161" mass="18251">MTVKPTVVSRQMTVKHTVVSRQMTVESTVVSTRMTVKHTVVSRYMTVKPTVISRQMIAELTGMSRRMTVKHTVASLCFAISKIIIYNMLRFDYRGDHLQLRGSLNGEIRKSLGVQIIGGTSLLQNKTTEQVLIVTHININKRPKQLQRTDVNAMIQHVKCT</sequence>
<dbReference type="AlphaFoldDB" id="A0A6J8AWB6"/>
<evidence type="ECO:0000313" key="2">
    <source>
        <dbReference type="Proteomes" id="UP000507470"/>
    </source>
</evidence>
<keyword evidence="2" id="KW-1185">Reference proteome</keyword>
<protein>
    <submittedName>
        <fullName evidence="1">Uncharacterized protein</fullName>
    </submittedName>
</protein>
<dbReference type="Proteomes" id="UP000507470">
    <property type="component" value="Unassembled WGS sequence"/>
</dbReference>